<evidence type="ECO:0000256" key="4">
    <source>
        <dbReference type="ARBA" id="ARBA00023139"/>
    </source>
</evidence>
<dbReference type="PANTHER" id="PTHR35603">
    <property type="match status" value="1"/>
</dbReference>
<dbReference type="EMBL" id="VMNH01000004">
    <property type="protein sequence ID" value="TVO77944.1"/>
    <property type="molecule type" value="Genomic_DNA"/>
</dbReference>
<dbReference type="Pfam" id="PF05433">
    <property type="entry name" value="Rick_17kDa_Anti"/>
    <property type="match status" value="1"/>
</dbReference>
<accession>A0A558DW50</accession>
<evidence type="ECO:0000256" key="2">
    <source>
        <dbReference type="ARBA" id="ARBA00022729"/>
    </source>
</evidence>
<evidence type="ECO:0000256" key="3">
    <source>
        <dbReference type="ARBA" id="ARBA00023136"/>
    </source>
</evidence>
<dbReference type="PROSITE" id="PS51257">
    <property type="entry name" value="PROKAR_LIPOPROTEIN"/>
    <property type="match status" value="1"/>
</dbReference>
<dbReference type="PANTHER" id="PTHR35603:SF1">
    <property type="entry name" value="OUTER MEMBRANE LIPOPROTEIN SLYB"/>
    <property type="match status" value="1"/>
</dbReference>
<dbReference type="OrthoDB" id="5298161at2"/>
<keyword evidence="3" id="KW-0472">Membrane</keyword>
<evidence type="ECO:0000256" key="5">
    <source>
        <dbReference type="ARBA" id="ARBA00023288"/>
    </source>
</evidence>
<sequence length="156" mass="16188">MNMYYRFFIILVALTTLAGCASSGLTGTTYSRSDARKVQTVKYGTIESVTPVTIEGRTDGIVGTGSGAIIGGIAGSTVGGGKGRSIATVVGAVAGGLAGQAAEKKLTTKQGQELTIRLESTGDIISVVQEVENDQFFNPGDRIRLLQHGGNTRVTY</sequence>
<evidence type="ECO:0000256" key="6">
    <source>
        <dbReference type="SAM" id="SignalP"/>
    </source>
</evidence>
<comment type="subcellular location">
    <subcellularLocation>
        <location evidence="1">Cell outer membrane</location>
        <topology evidence="1">Lipid-anchor</topology>
    </subcellularLocation>
</comment>
<keyword evidence="2 6" id="KW-0732">Signal</keyword>
<dbReference type="InterPro" id="IPR051407">
    <property type="entry name" value="Bact_OM_lipoprot/Surf_antigen"/>
</dbReference>
<comment type="caution">
    <text evidence="8">The sequence shown here is derived from an EMBL/GenBank/DDBJ whole genome shotgun (WGS) entry which is preliminary data.</text>
</comment>
<reference evidence="8 9" key="1">
    <citation type="submission" date="2019-07" db="EMBL/GenBank/DDBJ databases">
        <title>The pathways for chlorine oxyanion respiration interact through the shared metabolite chlorate.</title>
        <authorList>
            <person name="Barnum T.P."/>
            <person name="Cheng Y."/>
            <person name="Hill K.A."/>
            <person name="Lucas L.N."/>
            <person name="Carlson H.K."/>
            <person name="Coates J.D."/>
        </authorList>
    </citation>
    <scope>NUCLEOTIDE SEQUENCE [LARGE SCALE GENOMIC DNA]</scope>
    <source>
        <strain evidence="8 9">BK-1</strain>
    </source>
</reference>
<organism evidence="8 9">
    <name type="scientific">Sedimenticola selenatireducens</name>
    <dbReference type="NCBI Taxonomy" id="191960"/>
    <lineage>
        <taxon>Bacteria</taxon>
        <taxon>Pseudomonadati</taxon>
        <taxon>Pseudomonadota</taxon>
        <taxon>Gammaproteobacteria</taxon>
        <taxon>Chromatiales</taxon>
        <taxon>Sedimenticolaceae</taxon>
        <taxon>Sedimenticola</taxon>
    </lineage>
</organism>
<proteinExistence type="predicted"/>
<dbReference type="AlphaFoldDB" id="A0A558DW50"/>
<keyword evidence="4" id="KW-0564">Palmitate</keyword>
<dbReference type="Proteomes" id="UP000316649">
    <property type="component" value="Unassembled WGS sequence"/>
</dbReference>
<evidence type="ECO:0000313" key="8">
    <source>
        <dbReference type="EMBL" id="TVO77944.1"/>
    </source>
</evidence>
<dbReference type="GO" id="GO:0009279">
    <property type="term" value="C:cell outer membrane"/>
    <property type="evidence" value="ECO:0007669"/>
    <property type="project" value="UniProtKB-SubCell"/>
</dbReference>
<protein>
    <submittedName>
        <fullName evidence="8">Glycine zipper 2TM domain-containing protein</fullName>
    </submittedName>
</protein>
<gene>
    <name evidence="8" type="ORF">FHP88_03750</name>
</gene>
<evidence type="ECO:0000313" key="9">
    <source>
        <dbReference type="Proteomes" id="UP000316649"/>
    </source>
</evidence>
<feature type="domain" description="Glycine zipper 2TM" evidence="7">
    <location>
        <begin position="63"/>
        <end position="102"/>
    </location>
</feature>
<keyword evidence="9" id="KW-1185">Reference proteome</keyword>
<dbReference type="InterPro" id="IPR008816">
    <property type="entry name" value="Gly_zipper_2TM_dom"/>
</dbReference>
<feature type="signal peptide" evidence="6">
    <location>
        <begin position="1"/>
        <end position="18"/>
    </location>
</feature>
<feature type="chain" id="PRO_5021956558" evidence="6">
    <location>
        <begin position="19"/>
        <end position="156"/>
    </location>
</feature>
<name>A0A558DW50_9GAMM</name>
<evidence type="ECO:0000256" key="1">
    <source>
        <dbReference type="ARBA" id="ARBA00004459"/>
    </source>
</evidence>
<evidence type="ECO:0000259" key="7">
    <source>
        <dbReference type="Pfam" id="PF05433"/>
    </source>
</evidence>
<keyword evidence="5" id="KW-0449">Lipoprotein</keyword>